<feature type="transmembrane region" description="Helical" evidence="2">
    <location>
        <begin position="48"/>
        <end position="74"/>
    </location>
</feature>
<keyword evidence="2" id="KW-1133">Transmembrane helix</keyword>
<evidence type="ECO:0000313" key="3">
    <source>
        <dbReference type="EMBL" id="SCF09407.1"/>
    </source>
</evidence>
<gene>
    <name evidence="3" type="ORF">GA0074696_2688</name>
</gene>
<evidence type="ECO:0008006" key="5">
    <source>
        <dbReference type="Google" id="ProtNLM"/>
    </source>
</evidence>
<evidence type="ECO:0000256" key="2">
    <source>
        <dbReference type="SAM" id="Phobius"/>
    </source>
</evidence>
<reference evidence="3 4" key="1">
    <citation type="submission" date="2016-06" db="EMBL/GenBank/DDBJ databases">
        <authorList>
            <person name="Kjaerup R.B."/>
            <person name="Dalgaard T.S."/>
            <person name="Juul-Madsen H.R."/>
        </authorList>
    </citation>
    <scope>NUCLEOTIDE SEQUENCE [LARGE SCALE GENOMIC DNA]</scope>
    <source>
        <strain evidence="3 4">DSM 43821</strain>
    </source>
</reference>
<feature type="region of interest" description="Disordered" evidence="1">
    <location>
        <begin position="231"/>
        <end position="273"/>
    </location>
</feature>
<name>A0A1C4XLS6_9ACTN</name>
<keyword evidence="2" id="KW-0472">Membrane</keyword>
<proteinExistence type="predicted"/>
<sequence>MPHRRMCSHVGDGKFGHLAHLVTEFVKIHHHRPCIECPERTETVVQPMWLVMLSWALLLVGLASTAVVIVDQFGLGYRQPVKVMEMVWPATATYLGPAAVLVYWKWGRPQSPRWLDRHGSPPRWSRRGLTTIKACHCATHCTLGVIIATPITYGIGFKMFGSELWSEFVGDFLGAVAIALSIRYRQRPSAPRRTTSLAEPSRCTCSPSEPVPSSVPSVIALGWPAPWCGHPRRAPPAGEGSGKKHGRDSHAPSVSADGSSVRRTGDISIPGVS</sequence>
<feature type="transmembrane region" description="Helical" evidence="2">
    <location>
        <begin position="86"/>
        <end position="106"/>
    </location>
</feature>
<organism evidence="3 4">
    <name type="scientific">Micromonospora purpureochromogenes</name>
    <dbReference type="NCBI Taxonomy" id="47872"/>
    <lineage>
        <taxon>Bacteria</taxon>
        <taxon>Bacillati</taxon>
        <taxon>Actinomycetota</taxon>
        <taxon>Actinomycetes</taxon>
        <taxon>Micromonosporales</taxon>
        <taxon>Micromonosporaceae</taxon>
        <taxon>Micromonospora</taxon>
    </lineage>
</organism>
<evidence type="ECO:0000256" key="1">
    <source>
        <dbReference type="SAM" id="MobiDB-lite"/>
    </source>
</evidence>
<feature type="region of interest" description="Disordered" evidence="1">
    <location>
        <begin position="190"/>
        <end position="211"/>
    </location>
</feature>
<evidence type="ECO:0000313" key="4">
    <source>
        <dbReference type="Proteomes" id="UP000198228"/>
    </source>
</evidence>
<dbReference type="Proteomes" id="UP000198228">
    <property type="component" value="Chromosome I"/>
</dbReference>
<keyword evidence="2" id="KW-0812">Transmembrane</keyword>
<feature type="transmembrane region" description="Helical" evidence="2">
    <location>
        <begin position="164"/>
        <end position="184"/>
    </location>
</feature>
<dbReference type="AlphaFoldDB" id="A0A1C4XLS6"/>
<dbReference type="EMBL" id="LT607410">
    <property type="protein sequence ID" value="SCF09407.1"/>
    <property type="molecule type" value="Genomic_DNA"/>
</dbReference>
<accession>A0A1C4XLS6</accession>
<protein>
    <recommendedName>
        <fullName evidence="5">DUF4396 domain-containing protein</fullName>
    </recommendedName>
</protein>